<evidence type="ECO:0000313" key="2">
    <source>
        <dbReference type="Proteomes" id="UP000078512"/>
    </source>
</evidence>
<gene>
    <name evidence="1" type="ORF">K457DRAFT_1037898</name>
</gene>
<dbReference type="AlphaFoldDB" id="A0A197K7R3"/>
<sequence length="77" mass="8277">MVPDDEILYTLSFLPFAPFASCSHNLTLPPLPPTMPQGGGGVCWSLQKSISVGRRLDLFHSSSLPSASTLPRFVSTT</sequence>
<name>A0A197K7R3_9FUNG</name>
<proteinExistence type="predicted"/>
<evidence type="ECO:0000313" key="1">
    <source>
        <dbReference type="EMBL" id="OAQ33717.1"/>
    </source>
</evidence>
<dbReference type="Proteomes" id="UP000078512">
    <property type="component" value="Unassembled WGS sequence"/>
</dbReference>
<accession>A0A197K7R3</accession>
<dbReference type="EMBL" id="KV442020">
    <property type="protein sequence ID" value="OAQ33717.1"/>
    <property type="molecule type" value="Genomic_DNA"/>
</dbReference>
<protein>
    <submittedName>
        <fullName evidence="1">Uncharacterized protein</fullName>
    </submittedName>
</protein>
<reference evidence="1 2" key="1">
    <citation type="submission" date="2016-05" db="EMBL/GenBank/DDBJ databases">
        <title>Genome sequencing reveals origins of a unique bacterial endosymbiosis in the earliest lineages of terrestrial Fungi.</title>
        <authorList>
            <consortium name="DOE Joint Genome Institute"/>
            <person name="Uehling J."/>
            <person name="Gryganskyi A."/>
            <person name="Hameed K."/>
            <person name="Tschaplinski T."/>
            <person name="Misztal P."/>
            <person name="Wu S."/>
            <person name="Desiro A."/>
            <person name="Vande Pol N."/>
            <person name="Du Z.-Y."/>
            <person name="Zienkiewicz A."/>
            <person name="Zienkiewicz K."/>
            <person name="Morin E."/>
            <person name="Tisserant E."/>
            <person name="Splivallo R."/>
            <person name="Hainaut M."/>
            <person name="Henrissat B."/>
            <person name="Ohm R."/>
            <person name="Kuo A."/>
            <person name="Yan J."/>
            <person name="Lipzen A."/>
            <person name="Nolan M."/>
            <person name="Labutti K."/>
            <person name="Barry K."/>
            <person name="Goldstein A."/>
            <person name="Labbe J."/>
            <person name="Schadt C."/>
            <person name="Tuskan G."/>
            <person name="Grigoriev I."/>
            <person name="Martin F."/>
            <person name="Vilgalys R."/>
            <person name="Bonito G."/>
        </authorList>
    </citation>
    <scope>NUCLEOTIDE SEQUENCE [LARGE SCALE GENOMIC DNA]</scope>
    <source>
        <strain evidence="1 2">AG-77</strain>
    </source>
</reference>
<organism evidence="1 2">
    <name type="scientific">Linnemannia elongata AG-77</name>
    <dbReference type="NCBI Taxonomy" id="1314771"/>
    <lineage>
        <taxon>Eukaryota</taxon>
        <taxon>Fungi</taxon>
        <taxon>Fungi incertae sedis</taxon>
        <taxon>Mucoromycota</taxon>
        <taxon>Mortierellomycotina</taxon>
        <taxon>Mortierellomycetes</taxon>
        <taxon>Mortierellales</taxon>
        <taxon>Mortierellaceae</taxon>
        <taxon>Linnemannia</taxon>
    </lineage>
</organism>
<keyword evidence="2" id="KW-1185">Reference proteome</keyword>